<dbReference type="SUPFAM" id="SSF52540">
    <property type="entry name" value="P-loop containing nucleoside triphosphate hydrolases"/>
    <property type="match status" value="1"/>
</dbReference>
<dbReference type="InterPro" id="IPR003593">
    <property type="entry name" value="AAA+_ATPase"/>
</dbReference>
<dbReference type="SMART" id="SM00382">
    <property type="entry name" value="AAA"/>
    <property type="match status" value="1"/>
</dbReference>
<comment type="caution">
    <text evidence="12">The sequence shown here is derived from an EMBL/GenBank/DDBJ whole genome shotgun (WGS) entry which is preliminary data.</text>
</comment>
<dbReference type="PATRIC" id="fig|1685124.3.peg.1205"/>
<dbReference type="InterPro" id="IPR000897">
    <property type="entry name" value="SRP54_GTPase_dom"/>
</dbReference>
<evidence type="ECO:0000256" key="7">
    <source>
        <dbReference type="ARBA" id="ARBA00023135"/>
    </source>
</evidence>
<comment type="similarity">
    <text evidence="1 10">Belongs to the GTP-binding SRP family. SRP54 subfamily.</text>
</comment>
<dbReference type="InterPro" id="IPR004125">
    <property type="entry name" value="Signal_recog_particle_SRP54_M"/>
</dbReference>
<evidence type="ECO:0000256" key="9">
    <source>
        <dbReference type="ARBA" id="ARBA00064051"/>
    </source>
</evidence>
<sequence>MVLDRLGSSLNDALRKVFRAPVMDEKTVKELVRDIQRALLQADVNVKLVLEVSKRIEERALKEKVPPGVSRREHVVKVVYEEITRFLGEKSVSLKIEPGKRKVLMLLGIQGSGKTTASGKLAKYFQKRGLKTALVCTDTYRPGAYDQLKQLADRANIAVYGEPKEKNAVKIAIHGLKQFKDYDLVIIDTAGRHKEEAGLIAEMKKLENTIKPDESILVIDGTIGQQAAIQAKALHEASPIGSILVSKLDGSARGGGALSAVAAIGAPIKFISSGEKLEDIEAFVPSRFVGRLLGMGDLQSLVEKVRDAEVKVPEKKARAFMSGKFTLTDMFEQFESMKKMGPLKGILKMIPGMGYNIPDDQMNLAEDALKKWRVIIQSMTPKEREKPKILSSSRIRRVARGSGTSEKEVKQLLTQYNQMRKMMKTFRRKKLPFFGKSLPGA</sequence>
<dbReference type="PROSITE" id="PS00300">
    <property type="entry name" value="SRP54"/>
    <property type="match status" value="1"/>
</dbReference>
<dbReference type="SUPFAM" id="SSF47446">
    <property type="entry name" value="Signal peptide-binding domain"/>
    <property type="match status" value="1"/>
</dbReference>
<keyword evidence="8 10" id="KW-0687">Ribonucleoprotein</keyword>
<feature type="binding site" evidence="10">
    <location>
        <begin position="108"/>
        <end position="115"/>
    </location>
    <ligand>
        <name>GTP</name>
        <dbReference type="ChEBI" id="CHEBI:37565"/>
    </ligand>
</feature>
<evidence type="ECO:0000256" key="10">
    <source>
        <dbReference type="HAMAP-Rule" id="MF_00306"/>
    </source>
</evidence>
<proteinExistence type="inferred from homology"/>
<evidence type="ECO:0000256" key="4">
    <source>
        <dbReference type="ARBA" id="ARBA00022801"/>
    </source>
</evidence>
<dbReference type="FunFam" id="3.40.50.300:FF:000022">
    <property type="entry name" value="Signal recognition particle 54 kDa subunit"/>
    <property type="match status" value="1"/>
</dbReference>
<comment type="subunit">
    <text evidence="9 10">Part of the signal recognition particle protein translocation system, which is composed of SRP and FtsY. Archaeal SRP consists of a 7S RNA molecule of 300 nucleotides and two protein subunits: SRP54 and SRP19.</text>
</comment>
<dbReference type="InterPro" id="IPR036891">
    <property type="entry name" value="Signal_recog_part_SRP54_M_sf"/>
</dbReference>
<feature type="domain" description="SRP54-type proteins GTP-binding" evidence="11">
    <location>
        <begin position="267"/>
        <end position="280"/>
    </location>
</feature>
<dbReference type="PANTHER" id="PTHR11564">
    <property type="entry name" value="SIGNAL RECOGNITION PARTICLE 54K PROTEIN SRP54"/>
    <property type="match status" value="1"/>
</dbReference>
<dbReference type="HAMAP" id="MF_00306">
    <property type="entry name" value="SRP54"/>
    <property type="match status" value="1"/>
</dbReference>
<dbReference type="AlphaFoldDB" id="A0A0M0BLP7"/>
<dbReference type="GO" id="GO:0008312">
    <property type="term" value="F:7S RNA binding"/>
    <property type="evidence" value="ECO:0007669"/>
    <property type="project" value="UniProtKB-UniRule"/>
</dbReference>
<keyword evidence="5 10" id="KW-0694">RNA-binding</keyword>
<dbReference type="CDD" id="cd17875">
    <property type="entry name" value="SRP54_G"/>
    <property type="match status" value="1"/>
</dbReference>
<dbReference type="Gene3D" id="3.40.50.300">
    <property type="entry name" value="P-loop containing nucleotide triphosphate hydrolases"/>
    <property type="match status" value="1"/>
</dbReference>
<dbReference type="EC" id="3.6.5.4" evidence="10"/>
<dbReference type="Pfam" id="PF00448">
    <property type="entry name" value="SRP54"/>
    <property type="match status" value="1"/>
</dbReference>
<evidence type="ECO:0000313" key="13">
    <source>
        <dbReference type="Proteomes" id="UP000037237"/>
    </source>
</evidence>
<dbReference type="Proteomes" id="UP000037237">
    <property type="component" value="Unassembled WGS sequence"/>
</dbReference>
<dbReference type="InterPro" id="IPR036225">
    <property type="entry name" value="SRP/SRP_N"/>
</dbReference>
<comment type="catalytic activity">
    <reaction evidence="10">
        <text>GTP + H2O = GDP + phosphate + H(+)</text>
        <dbReference type="Rhea" id="RHEA:19669"/>
        <dbReference type="ChEBI" id="CHEBI:15377"/>
        <dbReference type="ChEBI" id="CHEBI:15378"/>
        <dbReference type="ChEBI" id="CHEBI:37565"/>
        <dbReference type="ChEBI" id="CHEBI:43474"/>
        <dbReference type="ChEBI" id="CHEBI:58189"/>
        <dbReference type="EC" id="3.6.5.4"/>
    </reaction>
</comment>
<keyword evidence="4 10" id="KW-0378">Hydrolase</keyword>
<evidence type="ECO:0000256" key="8">
    <source>
        <dbReference type="ARBA" id="ARBA00023274"/>
    </source>
</evidence>
<name>A0A0M0BLP7_9ARCH</name>
<comment type="subcellular location">
    <subcellularLocation>
        <location evidence="10">Cytoplasm</location>
    </subcellularLocation>
    <text evidence="10">The SRP-RNC complex is targeted to the cytoplasmic membrane.</text>
</comment>
<feature type="binding site" evidence="10">
    <location>
        <begin position="246"/>
        <end position="249"/>
    </location>
    <ligand>
        <name>GTP</name>
        <dbReference type="ChEBI" id="CHEBI:37565"/>
    </ligand>
</feature>
<evidence type="ECO:0000256" key="5">
    <source>
        <dbReference type="ARBA" id="ARBA00022884"/>
    </source>
</evidence>
<keyword evidence="2 10" id="KW-0963">Cytoplasm</keyword>
<dbReference type="SUPFAM" id="SSF47364">
    <property type="entry name" value="Domain of the SRP/SRP receptor G-proteins"/>
    <property type="match status" value="1"/>
</dbReference>
<keyword evidence="6 10" id="KW-0342">GTP-binding</keyword>
<dbReference type="InterPro" id="IPR027417">
    <property type="entry name" value="P-loop_NTPase"/>
</dbReference>
<dbReference type="Gene3D" id="1.10.260.30">
    <property type="entry name" value="Signal recognition particle, SRP54 subunit, M-domain"/>
    <property type="match status" value="1"/>
</dbReference>
<dbReference type="GO" id="GO:0048500">
    <property type="term" value="C:signal recognition particle"/>
    <property type="evidence" value="ECO:0007669"/>
    <property type="project" value="UniProtKB-UniRule"/>
</dbReference>
<evidence type="ECO:0000256" key="1">
    <source>
        <dbReference type="ARBA" id="ARBA00005450"/>
    </source>
</evidence>
<feature type="binding site" evidence="10">
    <location>
        <begin position="188"/>
        <end position="192"/>
    </location>
    <ligand>
        <name>GTP</name>
        <dbReference type="ChEBI" id="CHEBI:37565"/>
    </ligand>
</feature>
<dbReference type="InterPro" id="IPR042101">
    <property type="entry name" value="SRP54_N_sf"/>
</dbReference>
<comment type="domain">
    <text evidence="10">Composed of three domains: the N-terminal N domain, which is responsible for interactions with the ribosome, the central G domain, which binds GTP, and the C-terminal M domain, which binds the RNA and the signal sequence of the RNC.</text>
</comment>
<keyword evidence="7 10" id="KW-0733">Signal recognition particle</keyword>
<dbReference type="GO" id="GO:0003924">
    <property type="term" value="F:GTPase activity"/>
    <property type="evidence" value="ECO:0007669"/>
    <property type="project" value="UniProtKB-UniRule"/>
</dbReference>
<dbReference type="Pfam" id="PF02881">
    <property type="entry name" value="SRP54_N"/>
    <property type="match status" value="1"/>
</dbReference>
<comment type="function">
    <text evidence="10">Involved in targeting and insertion of nascent membrane proteins into the cytoplasmic membrane. Binds to the hydrophobic signal sequence of the ribosome-nascent chain (RNC) as it emerges from the ribosomes. The SRP-RNC complex is then targeted to the cytoplasmic membrane where it interacts with the SRP receptor FtsY.</text>
</comment>
<dbReference type="EMBL" id="LFWU01000155">
    <property type="protein sequence ID" value="KON29487.1"/>
    <property type="molecule type" value="Genomic_DNA"/>
</dbReference>
<dbReference type="PANTHER" id="PTHR11564:SF5">
    <property type="entry name" value="SIGNAL RECOGNITION PARTICLE SUBUNIT SRP54"/>
    <property type="match status" value="1"/>
</dbReference>
<evidence type="ECO:0000313" key="12">
    <source>
        <dbReference type="EMBL" id="KON29487.1"/>
    </source>
</evidence>
<dbReference type="GO" id="GO:0005525">
    <property type="term" value="F:GTP binding"/>
    <property type="evidence" value="ECO:0007669"/>
    <property type="project" value="UniProtKB-UniRule"/>
</dbReference>
<evidence type="ECO:0000256" key="2">
    <source>
        <dbReference type="ARBA" id="ARBA00022490"/>
    </source>
</evidence>
<dbReference type="GO" id="GO:0006614">
    <property type="term" value="P:SRP-dependent cotranslational protein targeting to membrane"/>
    <property type="evidence" value="ECO:0007669"/>
    <property type="project" value="InterPro"/>
</dbReference>
<reference evidence="12 13" key="1">
    <citation type="submission" date="2015-06" db="EMBL/GenBank/DDBJ databases">
        <title>New insights into the roles of widespread benthic archaea in carbon and nitrogen cycling.</title>
        <authorList>
            <person name="Lazar C.S."/>
            <person name="Baker B.J."/>
            <person name="Seitz K.W."/>
            <person name="Hyde A.S."/>
            <person name="Dick G.J."/>
            <person name="Hinrichs K.-U."/>
            <person name="Teske A.P."/>
        </authorList>
    </citation>
    <scope>NUCLEOTIDE SEQUENCE [LARGE SCALE GENOMIC DNA]</scope>
    <source>
        <strain evidence="12">SG8-32-1</strain>
    </source>
</reference>
<dbReference type="InterPro" id="IPR013822">
    <property type="entry name" value="Signal_recog_particl_SRP54_hlx"/>
</dbReference>
<dbReference type="Gene3D" id="1.20.120.140">
    <property type="entry name" value="Signal recognition particle SRP54, nucleotide-binding domain"/>
    <property type="match status" value="1"/>
</dbReference>
<keyword evidence="3 10" id="KW-0547">Nucleotide-binding</keyword>
<dbReference type="SMART" id="SM00963">
    <property type="entry name" value="SRP54_N"/>
    <property type="match status" value="1"/>
</dbReference>
<protein>
    <recommendedName>
        <fullName evidence="10">Signal recognition particle 54 kDa protein</fullName>
        <shortName evidence="10">SRP54</shortName>
        <ecNumber evidence="10">3.6.5.4</ecNumber>
    </recommendedName>
</protein>
<gene>
    <name evidence="10" type="primary">srp54</name>
    <name evidence="12" type="ORF">AC477_05860</name>
</gene>
<evidence type="ECO:0000256" key="3">
    <source>
        <dbReference type="ARBA" id="ARBA00022741"/>
    </source>
</evidence>
<dbReference type="Pfam" id="PF02978">
    <property type="entry name" value="SRP_SPB"/>
    <property type="match status" value="1"/>
</dbReference>
<evidence type="ECO:0000256" key="6">
    <source>
        <dbReference type="ARBA" id="ARBA00023134"/>
    </source>
</evidence>
<evidence type="ECO:0000259" key="11">
    <source>
        <dbReference type="PROSITE" id="PS00300"/>
    </source>
</evidence>
<dbReference type="InterPro" id="IPR022941">
    <property type="entry name" value="SRP54"/>
</dbReference>
<dbReference type="SMART" id="SM00962">
    <property type="entry name" value="SRP54"/>
    <property type="match status" value="1"/>
</dbReference>
<organism evidence="12 13">
    <name type="scientific">miscellaneous Crenarchaeota group-1 archaeon SG8-32-1</name>
    <dbReference type="NCBI Taxonomy" id="1685124"/>
    <lineage>
        <taxon>Archaea</taxon>
        <taxon>Candidatus Bathyarchaeota</taxon>
        <taxon>MCG-1</taxon>
    </lineage>
</organism>
<accession>A0A0M0BLP7</accession>